<dbReference type="AlphaFoldDB" id="A0A7S1N1G6"/>
<evidence type="ECO:0008006" key="4">
    <source>
        <dbReference type="Google" id="ProtNLM"/>
    </source>
</evidence>
<dbReference type="GO" id="GO:0080041">
    <property type="term" value="F:ADP-ribose pyrophosphohydrolase activity"/>
    <property type="evidence" value="ECO:0007669"/>
    <property type="project" value="TreeGrafter"/>
</dbReference>
<sequence>MHETTVALHGQQVPLFLCSELALPGDTLDKVAHCKGFRDWVARTDAQKVYTVEDVEVQHVDFFGPHVGTIKLKVSVKVGMGPTTTSIFELKGGNAGVLAVLDHQGRQYTVLSMQPRVPIANFSLLEIPIGLIDSSGKFAGKAAQEFREELDLVLTKENLVDMTTLAYNGKFSGVFQSPGHTDVHNALYLFRDSVTTAQLASFKERTEEEEGDIIDLKLVPLKAVWKATSDAKTLAAVALFSALQAEGKLPESTVSPS</sequence>
<gene>
    <name evidence="3" type="ORF">EGYM00392_LOCUS1985</name>
</gene>
<evidence type="ECO:0000313" key="3">
    <source>
        <dbReference type="EMBL" id="CAD8990942.1"/>
    </source>
</evidence>
<dbReference type="GO" id="GO:0019693">
    <property type="term" value="P:ribose phosphate metabolic process"/>
    <property type="evidence" value="ECO:0007669"/>
    <property type="project" value="TreeGrafter"/>
</dbReference>
<proteinExistence type="predicted"/>
<accession>A0A7S1N1G6</accession>
<dbReference type="EMBL" id="HBGA01005689">
    <property type="protein sequence ID" value="CAD8990942.1"/>
    <property type="molecule type" value="Transcribed_RNA"/>
</dbReference>
<keyword evidence="2" id="KW-0378">Hydrolase</keyword>
<dbReference type="PANTHER" id="PTHR11839">
    <property type="entry name" value="UDP/ADP-SUGAR PYROPHOSPHATASE"/>
    <property type="match status" value="1"/>
</dbReference>
<dbReference type="SUPFAM" id="SSF55811">
    <property type="entry name" value="Nudix"/>
    <property type="match status" value="1"/>
</dbReference>
<organism evidence="3">
    <name type="scientific">Eutreptiella gymnastica</name>
    <dbReference type="NCBI Taxonomy" id="73025"/>
    <lineage>
        <taxon>Eukaryota</taxon>
        <taxon>Discoba</taxon>
        <taxon>Euglenozoa</taxon>
        <taxon>Euglenida</taxon>
        <taxon>Spirocuta</taxon>
        <taxon>Euglenophyceae</taxon>
        <taxon>Eutreptiales</taxon>
        <taxon>Eutreptiaceae</taxon>
        <taxon>Eutreptiella</taxon>
    </lineage>
</organism>
<dbReference type="InterPro" id="IPR015797">
    <property type="entry name" value="NUDIX_hydrolase-like_dom_sf"/>
</dbReference>
<name>A0A7S1N1G6_9EUGL</name>
<dbReference type="PANTHER" id="PTHR11839:SF18">
    <property type="entry name" value="NUDIX HYDROLASE DOMAIN-CONTAINING PROTEIN"/>
    <property type="match status" value="1"/>
</dbReference>
<protein>
    <recommendedName>
        <fullName evidence="4">Nudix hydrolase domain-containing protein</fullName>
    </recommendedName>
</protein>
<dbReference type="Gene3D" id="3.90.79.10">
    <property type="entry name" value="Nucleoside Triphosphate Pyrophosphohydrolase"/>
    <property type="match status" value="1"/>
</dbReference>
<dbReference type="GO" id="GO:0080042">
    <property type="term" value="F:ADP-glucose pyrophosphohydrolase activity"/>
    <property type="evidence" value="ECO:0007669"/>
    <property type="project" value="TreeGrafter"/>
</dbReference>
<dbReference type="GO" id="GO:0006753">
    <property type="term" value="P:nucleoside phosphate metabolic process"/>
    <property type="evidence" value="ECO:0007669"/>
    <property type="project" value="TreeGrafter"/>
</dbReference>
<evidence type="ECO:0000256" key="1">
    <source>
        <dbReference type="ARBA" id="ARBA00001946"/>
    </source>
</evidence>
<evidence type="ECO:0000256" key="2">
    <source>
        <dbReference type="ARBA" id="ARBA00022801"/>
    </source>
</evidence>
<comment type="cofactor">
    <cofactor evidence="1">
        <name>Mg(2+)</name>
        <dbReference type="ChEBI" id="CHEBI:18420"/>
    </cofactor>
</comment>
<reference evidence="3" key="1">
    <citation type="submission" date="2021-01" db="EMBL/GenBank/DDBJ databases">
        <authorList>
            <person name="Corre E."/>
            <person name="Pelletier E."/>
            <person name="Niang G."/>
            <person name="Scheremetjew M."/>
            <person name="Finn R."/>
            <person name="Kale V."/>
            <person name="Holt S."/>
            <person name="Cochrane G."/>
            <person name="Meng A."/>
            <person name="Brown T."/>
            <person name="Cohen L."/>
        </authorList>
    </citation>
    <scope>NUCLEOTIDE SEQUENCE</scope>
    <source>
        <strain evidence="3">NIES-381</strain>
    </source>
</reference>